<dbReference type="PANTHER" id="PTHR43312:SF1">
    <property type="entry name" value="NADP-DEPENDENT OXIDOREDUCTASE DOMAIN-CONTAINING PROTEIN"/>
    <property type="match status" value="1"/>
</dbReference>
<name>A0A286GAJ6_9BACT</name>
<dbReference type="InterPro" id="IPR023210">
    <property type="entry name" value="NADP_OxRdtase_dom"/>
</dbReference>
<dbReference type="OrthoDB" id="9773828at2"/>
<dbReference type="InterPro" id="IPR036812">
    <property type="entry name" value="NAD(P)_OxRdtase_dom_sf"/>
</dbReference>
<dbReference type="AlphaFoldDB" id="A0A286GAJ6"/>
<evidence type="ECO:0000313" key="3">
    <source>
        <dbReference type="Proteomes" id="UP000219452"/>
    </source>
</evidence>
<gene>
    <name evidence="2" type="ORF">SAMN06269250_3759</name>
</gene>
<protein>
    <submittedName>
        <fullName evidence="2">Predicted oxidoreductase</fullName>
    </submittedName>
</protein>
<accession>A0A286GAJ6</accession>
<dbReference type="Proteomes" id="UP000219452">
    <property type="component" value="Unassembled WGS sequence"/>
</dbReference>
<evidence type="ECO:0000313" key="2">
    <source>
        <dbReference type="EMBL" id="SOD92024.1"/>
    </source>
</evidence>
<dbReference type="EMBL" id="OCNH01000003">
    <property type="protein sequence ID" value="SOD92024.1"/>
    <property type="molecule type" value="Genomic_DNA"/>
</dbReference>
<dbReference type="PANTHER" id="PTHR43312">
    <property type="entry name" value="D-THREO-ALDOSE 1-DEHYDROGENASE"/>
    <property type="match status" value="1"/>
</dbReference>
<feature type="domain" description="NADP-dependent oxidoreductase" evidence="1">
    <location>
        <begin position="9"/>
        <end position="277"/>
    </location>
</feature>
<keyword evidence="3" id="KW-1185">Reference proteome</keyword>
<dbReference type="InterPro" id="IPR053135">
    <property type="entry name" value="AKR2_Oxidoreductase"/>
</dbReference>
<reference evidence="3" key="1">
    <citation type="submission" date="2017-09" db="EMBL/GenBank/DDBJ databases">
        <authorList>
            <person name="Varghese N."/>
            <person name="Submissions S."/>
        </authorList>
    </citation>
    <scope>NUCLEOTIDE SEQUENCE [LARGE SCALE GENOMIC DNA]</scope>
    <source>
        <strain evidence="3">DSM 29961</strain>
    </source>
</reference>
<dbReference type="Gene3D" id="3.20.20.100">
    <property type="entry name" value="NADP-dependent oxidoreductase domain"/>
    <property type="match status" value="1"/>
</dbReference>
<dbReference type="RefSeq" id="WP_097127374.1">
    <property type="nucleotide sequence ID" value="NZ_OCNH01000003.1"/>
</dbReference>
<organism evidence="2 3">
    <name type="scientific">Spirosoma fluviale</name>
    <dbReference type="NCBI Taxonomy" id="1597977"/>
    <lineage>
        <taxon>Bacteria</taxon>
        <taxon>Pseudomonadati</taxon>
        <taxon>Bacteroidota</taxon>
        <taxon>Cytophagia</taxon>
        <taxon>Cytophagales</taxon>
        <taxon>Cytophagaceae</taxon>
        <taxon>Spirosoma</taxon>
    </lineage>
</organism>
<dbReference type="Pfam" id="PF00248">
    <property type="entry name" value="Aldo_ket_red"/>
    <property type="match status" value="1"/>
</dbReference>
<proteinExistence type="predicted"/>
<sequence>MITLDQLSPLGIGTSRAASLGSRLATHEFVEFLRVAAEQGINLIDTADFYGSGDAERLISQSIKATELPFFVVTKAGLPRVHTPGWLSPLNQIGKKIIQRVGARKNYTSAYLIDSVRQSNKRLRVEAVDALLLHEPDWADLADADSWDGLAQIRQRGLARYTGVSTNDYRVVEEGIQSGQVQLVQTSTCWQEDGASPILALCRAHQIPVIANQTLRPYQSLKDTFSRNADVIRQLDGLSNISLPQFLIAAVLAERKADSTLFGTSNLGHLRHNIDALRYVEPLRPHLSRLNQLLS</sequence>
<evidence type="ECO:0000259" key="1">
    <source>
        <dbReference type="Pfam" id="PF00248"/>
    </source>
</evidence>
<dbReference type="SUPFAM" id="SSF51430">
    <property type="entry name" value="NAD(P)-linked oxidoreductase"/>
    <property type="match status" value="1"/>
</dbReference>